<organism evidence="1">
    <name type="scientific">viral metagenome</name>
    <dbReference type="NCBI Taxonomy" id="1070528"/>
    <lineage>
        <taxon>unclassified sequences</taxon>
        <taxon>metagenomes</taxon>
        <taxon>organismal metagenomes</taxon>
    </lineage>
</organism>
<protein>
    <submittedName>
        <fullName evidence="1">Uncharacterized protein</fullName>
    </submittedName>
</protein>
<proteinExistence type="predicted"/>
<evidence type="ECO:0000313" key="1">
    <source>
        <dbReference type="EMBL" id="QHU27185.1"/>
    </source>
</evidence>
<dbReference type="EMBL" id="MN740452">
    <property type="protein sequence ID" value="QHU27185.1"/>
    <property type="molecule type" value="Genomic_DNA"/>
</dbReference>
<reference evidence="1" key="1">
    <citation type="journal article" date="2020" name="Nature">
        <title>Giant virus diversity and host interactions through global metagenomics.</title>
        <authorList>
            <person name="Schulz F."/>
            <person name="Roux S."/>
            <person name="Paez-Espino D."/>
            <person name="Jungbluth S."/>
            <person name="Walsh D.A."/>
            <person name="Denef V.J."/>
            <person name="McMahon K.D."/>
            <person name="Konstantinidis K.T."/>
            <person name="Eloe-Fadrosh E.A."/>
            <person name="Kyrpides N.C."/>
            <person name="Woyke T."/>
        </authorList>
    </citation>
    <scope>NUCLEOTIDE SEQUENCE</scope>
    <source>
        <strain evidence="1">GVMAG-M-3300027763-16</strain>
    </source>
</reference>
<dbReference type="AlphaFoldDB" id="A0A6C0LAT6"/>
<accession>A0A6C0LAT6</accession>
<sequence>MDKNVDDINSPHFILIENMKDYKYEHCVGNLYIDKYEEPSSLFKDEKTYYWVFDSPGDFALGHWIFESFIFIHILIGLNEKVPNIKVMTKNHKKYVKSMLRFFEINNEIVHEIDNYNNHTFFPRVYSINTSQNIETDEYYNVYLNLYINHIQNNIPIIQNIKTVFLPRNDTDNYLPNDRIISNADKIKDIVIDNGGMVLDTYRLNNIKYQYTIINNADTIILDYGSSLFFNCIFLKNKKIYVIDNQDKIYTQVGFGINKLLYNRIINNNEVHILRSDDPSIFDEITK</sequence>
<name>A0A6C0LAT6_9ZZZZ</name>